<dbReference type="InterPro" id="IPR001455">
    <property type="entry name" value="TusA-like"/>
</dbReference>
<dbReference type="Gene3D" id="3.30.110.40">
    <property type="entry name" value="TusA-like domain"/>
    <property type="match status" value="1"/>
</dbReference>
<dbReference type="SUPFAM" id="SSF64307">
    <property type="entry name" value="SirA-like"/>
    <property type="match status" value="1"/>
</dbReference>
<proteinExistence type="predicted"/>
<comment type="caution">
    <text evidence="2">The sequence shown here is derived from an EMBL/GenBank/DDBJ whole genome shotgun (WGS) entry which is preliminary data.</text>
</comment>
<evidence type="ECO:0000259" key="1">
    <source>
        <dbReference type="Pfam" id="PF01206"/>
    </source>
</evidence>
<name>A0A7C3QTS1_9BACT</name>
<organism evidence="2">
    <name type="scientific">Leptospirillum ferriphilum</name>
    <dbReference type="NCBI Taxonomy" id="178606"/>
    <lineage>
        <taxon>Bacteria</taxon>
        <taxon>Pseudomonadati</taxon>
        <taxon>Nitrospirota</taxon>
        <taxon>Nitrospiria</taxon>
        <taxon>Nitrospirales</taxon>
        <taxon>Nitrospiraceae</taxon>
        <taxon>Leptospirillum</taxon>
    </lineage>
</organism>
<evidence type="ECO:0000313" key="2">
    <source>
        <dbReference type="EMBL" id="HFT92752.1"/>
    </source>
</evidence>
<protein>
    <submittedName>
        <fullName evidence="2">Sulfurtransferase TusA family protein</fullName>
    </submittedName>
</protein>
<dbReference type="GO" id="GO:0016740">
    <property type="term" value="F:transferase activity"/>
    <property type="evidence" value="ECO:0007669"/>
    <property type="project" value="UniProtKB-KW"/>
</dbReference>
<dbReference type="AlphaFoldDB" id="A0A7C3QTS1"/>
<accession>A0A7C3QTS1</accession>
<feature type="domain" description="UPF0033" evidence="1">
    <location>
        <begin position="31"/>
        <end position="82"/>
    </location>
</feature>
<sequence length="86" mass="9720">MLSSGDLEKNRFLEVTGLFNPVDCQSLGVIRTNLKSMEAGEVLTVICNRFQQREIASWTKKFRHHLLTVEDIDGQVTLKIRKGDSG</sequence>
<reference evidence="2" key="1">
    <citation type="journal article" date="2020" name="mSystems">
        <title>Genome- and Community-Level Interaction Insights into Carbon Utilization and Element Cycling Functions of Hydrothermarchaeota in Hydrothermal Sediment.</title>
        <authorList>
            <person name="Zhou Z."/>
            <person name="Liu Y."/>
            <person name="Xu W."/>
            <person name="Pan J."/>
            <person name="Luo Z.H."/>
            <person name="Li M."/>
        </authorList>
    </citation>
    <scope>NUCLEOTIDE SEQUENCE [LARGE SCALE GENOMIC DNA]</scope>
    <source>
        <strain evidence="2">SpSt-902</strain>
    </source>
</reference>
<dbReference type="Pfam" id="PF01206">
    <property type="entry name" value="TusA"/>
    <property type="match status" value="1"/>
</dbReference>
<gene>
    <name evidence="2" type="ORF">ENX03_02200</name>
</gene>
<dbReference type="InterPro" id="IPR036868">
    <property type="entry name" value="TusA-like_sf"/>
</dbReference>
<dbReference type="EMBL" id="DTMM01000040">
    <property type="protein sequence ID" value="HFT92752.1"/>
    <property type="molecule type" value="Genomic_DNA"/>
</dbReference>
<keyword evidence="2" id="KW-0808">Transferase</keyword>